<dbReference type="EMBL" id="JACASE010000001">
    <property type="protein sequence ID" value="KAF6505941.1"/>
    <property type="molecule type" value="Genomic_DNA"/>
</dbReference>
<evidence type="ECO:0000313" key="1">
    <source>
        <dbReference type="EMBL" id="KAF6505941.1"/>
    </source>
</evidence>
<dbReference type="AlphaFoldDB" id="A0A7J8KAX9"/>
<evidence type="ECO:0000313" key="2">
    <source>
        <dbReference type="Proteomes" id="UP000593571"/>
    </source>
</evidence>
<comment type="caution">
    <text evidence="1">The sequence shown here is derived from an EMBL/GenBank/DDBJ whole genome shotgun (WGS) entry which is preliminary data.</text>
</comment>
<reference evidence="1 2" key="1">
    <citation type="journal article" date="2020" name="Nature">
        <title>Six reference-quality genomes reveal evolution of bat adaptations.</title>
        <authorList>
            <person name="Jebb D."/>
            <person name="Huang Z."/>
            <person name="Pippel M."/>
            <person name="Hughes G.M."/>
            <person name="Lavrichenko K."/>
            <person name="Devanna P."/>
            <person name="Winkler S."/>
            <person name="Jermiin L.S."/>
            <person name="Skirmuntt E.C."/>
            <person name="Katzourakis A."/>
            <person name="Burkitt-Gray L."/>
            <person name="Ray D.A."/>
            <person name="Sullivan K.A.M."/>
            <person name="Roscito J.G."/>
            <person name="Kirilenko B.M."/>
            <person name="Davalos L.M."/>
            <person name="Corthals A.P."/>
            <person name="Power M.L."/>
            <person name="Jones G."/>
            <person name="Ransome R.D."/>
            <person name="Dechmann D.K.N."/>
            <person name="Locatelli A.G."/>
            <person name="Puechmaille S.J."/>
            <person name="Fedrigo O."/>
            <person name="Jarvis E.D."/>
            <person name="Hiller M."/>
            <person name="Vernes S.C."/>
            <person name="Myers E.W."/>
            <person name="Teeling E.C."/>
        </authorList>
    </citation>
    <scope>NUCLEOTIDE SEQUENCE [LARGE SCALE GENOMIC DNA]</scope>
    <source>
        <strain evidence="1">MRouAeg1</strain>
        <tissue evidence="1">Muscle</tissue>
    </source>
</reference>
<proteinExistence type="predicted"/>
<organism evidence="1 2">
    <name type="scientific">Rousettus aegyptiacus</name>
    <name type="common">Egyptian fruit bat</name>
    <name type="synonym">Pteropus aegyptiacus</name>
    <dbReference type="NCBI Taxonomy" id="9407"/>
    <lineage>
        <taxon>Eukaryota</taxon>
        <taxon>Metazoa</taxon>
        <taxon>Chordata</taxon>
        <taxon>Craniata</taxon>
        <taxon>Vertebrata</taxon>
        <taxon>Euteleostomi</taxon>
        <taxon>Mammalia</taxon>
        <taxon>Eutheria</taxon>
        <taxon>Laurasiatheria</taxon>
        <taxon>Chiroptera</taxon>
        <taxon>Yinpterochiroptera</taxon>
        <taxon>Pteropodoidea</taxon>
        <taxon>Pteropodidae</taxon>
        <taxon>Rousettinae</taxon>
        <taxon>Rousettus</taxon>
    </lineage>
</organism>
<accession>A0A7J8KAX9</accession>
<keyword evidence="2" id="KW-1185">Reference proteome</keyword>
<gene>
    <name evidence="1" type="ORF">HJG63_007821</name>
</gene>
<sequence>MVLASLPPQALPVCQFTEPVPRVLGKGRPKLGWESWPEALSELEELGADLKYCLRAELAGFLGLCSCLLGSEGALSLASQVMGPLCWRGSHLASWVCLSRKCQERSERSYETPRGRVSFLKPTT</sequence>
<dbReference type="Proteomes" id="UP000593571">
    <property type="component" value="Unassembled WGS sequence"/>
</dbReference>
<protein>
    <submittedName>
        <fullName evidence="1">Uncharacterized protein</fullName>
    </submittedName>
</protein>
<name>A0A7J8KAX9_ROUAE</name>